<dbReference type="Proteomes" id="UP000472273">
    <property type="component" value="Unplaced"/>
</dbReference>
<feature type="compositionally biased region" description="Basic and acidic residues" evidence="1">
    <location>
        <begin position="69"/>
        <end position="93"/>
    </location>
</feature>
<dbReference type="GO" id="GO:0006955">
    <property type="term" value="P:immune response"/>
    <property type="evidence" value="ECO:0007669"/>
    <property type="project" value="InterPro"/>
</dbReference>
<feature type="region of interest" description="Disordered" evidence="1">
    <location>
        <begin position="68"/>
        <end position="117"/>
    </location>
</feature>
<evidence type="ECO:0000256" key="1">
    <source>
        <dbReference type="SAM" id="MobiDB-lite"/>
    </source>
</evidence>
<evidence type="ECO:0000313" key="3">
    <source>
        <dbReference type="Ensembl" id="ENSPTXP00000012835.1"/>
    </source>
</evidence>
<protein>
    <recommendedName>
        <fullName evidence="2">Chemokine interleukin-8-like domain-containing protein</fullName>
    </recommendedName>
</protein>
<reference evidence="3" key="1">
    <citation type="submission" date="2025-08" db="UniProtKB">
        <authorList>
            <consortium name="Ensembl"/>
        </authorList>
    </citation>
    <scope>IDENTIFICATION</scope>
</reference>
<dbReference type="GO" id="GO:0008009">
    <property type="term" value="F:chemokine activity"/>
    <property type="evidence" value="ECO:0007669"/>
    <property type="project" value="InterPro"/>
</dbReference>
<dbReference type="InterPro" id="IPR001811">
    <property type="entry name" value="Chemokine_IL8-like_dom"/>
</dbReference>
<proteinExistence type="predicted"/>
<dbReference type="GO" id="GO:0005576">
    <property type="term" value="C:extracellular region"/>
    <property type="evidence" value="ECO:0007669"/>
    <property type="project" value="InterPro"/>
</dbReference>
<feature type="domain" description="Chemokine interleukin-8-like" evidence="2">
    <location>
        <begin position="23"/>
        <end position="60"/>
    </location>
</feature>
<dbReference type="AlphaFoldDB" id="A0A670YLS8"/>
<reference evidence="3" key="2">
    <citation type="submission" date="2025-09" db="UniProtKB">
        <authorList>
            <consortium name="Ensembl"/>
        </authorList>
    </citation>
    <scope>IDENTIFICATION</scope>
</reference>
<evidence type="ECO:0000313" key="4">
    <source>
        <dbReference type="Proteomes" id="UP000472273"/>
    </source>
</evidence>
<sequence length="141" mass="16150">MLSSILQTRLAYITAAIFPAFFDCCTEVAQHIPKKWLSRVVKFEIQKSGDLCRIPAVMHMDINNIYTPFKRDHQQAKKETKGTSNQHPDEHRLTPKLTSHQQSRSKQYPNRGSAKQAYCKQLNQKSTKTTCTNTNRLATAI</sequence>
<accession>A0A670YLS8</accession>
<feature type="compositionally biased region" description="Polar residues" evidence="1">
    <location>
        <begin position="96"/>
        <end position="110"/>
    </location>
</feature>
<dbReference type="Ensembl" id="ENSPTXT00000013244.1">
    <property type="protein sequence ID" value="ENSPTXP00000012835.1"/>
    <property type="gene ID" value="ENSPTXG00000008987.1"/>
</dbReference>
<dbReference type="Pfam" id="PF00048">
    <property type="entry name" value="IL8"/>
    <property type="match status" value="1"/>
</dbReference>
<name>A0A670YLS8_PSETE</name>
<keyword evidence="4" id="KW-1185">Reference proteome</keyword>
<evidence type="ECO:0000259" key="2">
    <source>
        <dbReference type="Pfam" id="PF00048"/>
    </source>
</evidence>
<dbReference type="GeneTree" id="ENSGT01030000235496"/>
<dbReference type="Gene3D" id="2.40.50.40">
    <property type="match status" value="1"/>
</dbReference>
<organism evidence="3 4">
    <name type="scientific">Pseudonaja textilis</name>
    <name type="common">Eastern brown snake</name>
    <dbReference type="NCBI Taxonomy" id="8673"/>
    <lineage>
        <taxon>Eukaryota</taxon>
        <taxon>Metazoa</taxon>
        <taxon>Chordata</taxon>
        <taxon>Craniata</taxon>
        <taxon>Vertebrata</taxon>
        <taxon>Euteleostomi</taxon>
        <taxon>Lepidosauria</taxon>
        <taxon>Squamata</taxon>
        <taxon>Bifurcata</taxon>
        <taxon>Unidentata</taxon>
        <taxon>Episquamata</taxon>
        <taxon>Toxicofera</taxon>
        <taxon>Serpentes</taxon>
        <taxon>Colubroidea</taxon>
        <taxon>Elapidae</taxon>
        <taxon>Hydrophiinae</taxon>
        <taxon>Pseudonaja</taxon>
    </lineage>
</organism>